<name>A0A512QJE0_9STAP</name>
<organism evidence="1 2">
    <name type="scientific">Staphylococcus piscifermentans</name>
    <dbReference type="NCBI Taxonomy" id="70258"/>
    <lineage>
        <taxon>Bacteria</taxon>
        <taxon>Bacillati</taxon>
        <taxon>Bacillota</taxon>
        <taxon>Bacilli</taxon>
        <taxon>Bacillales</taxon>
        <taxon>Staphylococcaceae</taxon>
        <taxon>Staphylococcus</taxon>
    </lineage>
</organism>
<dbReference type="AlphaFoldDB" id="A0A512QJE0"/>
<accession>A0A512QJE0</accession>
<dbReference type="Proteomes" id="UP000321736">
    <property type="component" value="Unassembled WGS sequence"/>
</dbReference>
<proteinExistence type="predicted"/>
<comment type="caution">
    <text evidence="1">The sequence shown here is derived from an EMBL/GenBank/DDBJ whole genome shotgun (WGS) entry which is preliminary data.</text>
</comment>
<evidence type="ECO:0000313" key="1">
    <source>
        <dbReference type="EMBL" id="GEP83553.1"/>
    </source>
</evidence>
<dbReference type="EMBL" id="BKAR01000001">
    <property type="protein sequence ID" value="GEP83553.1"/>
    <property type="molecule type" value="Genomic_DNA"/>
</dbReference>
<keyword evidence="2" id="KW-1185">Reference proteome</keyword>
<evidence type="ECO:0000313" key="2">
    <source>
        <dbReference type="Proteomes" id="UP000321736"/>
    </source>
</evidence>
<gene>
    <name evidence="1" type="ORF">SPI02_01380</name>
</gene>
<reference evidence="1 2" key="1">
    <citation type="submission" date="2019-07" db="EMBL/GenBank/DDBJ databases">
        <title>Whole genome shotgun sequence of Staphylococcus piscifermentans NBRC 109625.</title>
        <authorList>
            <person name="Hosoyama A."/>
            <person name="Uohara A."/>
            <person name="Ohji S."/>
            <person name="Ichikawa N."/>
        </authorList>
    </citation>
    <scope>NUCLEOTIDE SEQUENCE [LARGE SCALE GENOMIC DNA]</scope>
    <source>
        <strain evidence="1 2">NBRC 109625</strain>
    </source>
</reference>
<sequence length="58" mass="6738">MLSENMRIKDKFQALKKQAGKSSNLKRVALSLAHTLQYRSVFFFCSKLTKKSKFKLVN</sequence>
<protein>
    <submittedName>
        <fullName evidence="1">Uncharacterized protein</fullName>
    </submittedName>
</protein>